<organism evidence="1 2">
    <name type="scientific">Hebeloma cylindrosporum</name>
    <dbReference type="NCBI Taxonomy" id="76867"/>
    <lineage>
        <taxon>Eukaryota</taxon>
        <taxon>Fungi</taxon>
        <taxon>Dikarya</taxon>
        <taxon>Basidiomycota</taxon>
        <taxon>Agaricomycotina</taxon>
        <taxon>Agaricomycetes</taxon>
        <taxon>Agaricomycetidae</taxon>
        <taxon>Agaricales</taxon>
        <taxon>Agaricineae</taxon>
        <taxon>Hymenogastraceae</taxon>
        <taxon>Hebeloma</taxon>
    </lineage>
</organism>
<sequence length="52" mass="5800">KIPKVDHETNALLDSEAEGVFIDQNYARSIGTNHIKLKEPIPVINVDGTRNK</sequence>
<feature type="non-terminal residue" evidence="1">
    <location>
        <position position="1"/>
    </location>
</feature>
<dbReference type="Proteomes" id="UP000053424">
    <property type="component" value="Unassembled WGS sequence"/>
</dbReference>
<evidence type="ECO:0000313" key="2">
    <source>
        <dbReference type="Proteomes" id="UP000053424"/>
    </source>
</evidence>
<proteinExistence type="predicted"/>
<gene>
    <name evidence="1" type="ORF">M413DRAFT_76645</name>
</gene>
<dbReference type="OrthoDB" id="128646at2759"/>
<dbReference type="CDD" id="cd00303">
    <property type="entry name" value="retropepsin_like"/>
    <property type="match status" value="1"/>
</dbReference>
<evidence type="ECO:0000313" key="1">
    <source>
        <dbReference type="EMBL" id="KIM37952.1"/>
    </source>
</evidence>
<dbReference type="HOGENOM" id="CLU_000384_32_5_1"/>
<accession>A0A0C2YA97</accession>
<protein>
    <submittedName>
        <fullName evidence="1">Uncharacterized protein</fullName>
    </submittedName>
</protein>
<dbReference type="EMBL" id="KN831794">
    <property type="protein sequence ID" value="KIM37952.1"/>
    <property type="molecule type" value="Genomic_DNA"/>
</dbReference>
<name>A0A0C2YA97_HEBCY</name>
<dbReference type="AlphaFoldDB" id="A0A0C2YA97"/>
<reference evidence="1 2" key="1">
    <citation type="submission" date="2014-04" db="EMBL/GenBank/DDBJ databases">
        <authorList>
            <consortium name="DOE Joint Genome Institute"/>
            <person name="Kuo A."/>
            <person name="Gay G."/>
            <person name="Dore J."/>
            <person name="Kohler A."/>
            <person name="Nagy L.G."/>
            <person name="Floudas D."/>
            <person name="Copeland A."/>
            <person name="Barry K.W."/>
            <person name="Cichocki N."/>
            <person name="Veneault-Fourrey C."/>
            <person name="LaButti K."/>
            <person name="Lindquist E.A."/>
            <person name="Lipzen A."/>
            <person name="Lundell T."/>
            <person name="Morin E."/>
            <person name="Murat C."/>
            <person name="Sun H."/>
            <person name="Tunlid A."/>
            <person name="Henrissat B."/>
            <person name="Grigoriev I.V."/>
            <person name="Hibbett D.S."/>
            <person name="Martin F."/>
            <person name="Nordberg H.P."/>
            <person name="Cantor M.N."/>
            <person name="Hua S.X."/>
        </authorList>
    </citation>
    <scope>NUCLEOTIDE SEQUENCE [LARGE SCALE GENOMIC DNA]</scope>
    <source>
        <strain evidence="2">h7</strain>
    </source>
</reference>
<keyword evidence="2" id="KW-1185">Reference proteome</keyword>
<reference evidence="2" key="2">
    <citation type="submission" date="2015-01" db="EMBL/GenBank/DDBJ databases">
        <title>Evolutionary Origins and Diversification of the Mycorrhizal Mutualists.</title>
        <authorList>
            <consortium name="DOE Joint Genome Institute"/>
            <consortium name="Mycorrhizal Genomics Consortium"/>
            <person name="Kohler A."/>
            <person name="Kuo A."/>
            <person name="Nagy L.G."/>
            <person name="Floudas D."/>
            <person name="Copeland A."/>
            <person name="Barry K.W."/>
            <person name="Cichocki N."/>
            <person name="Veneault-Fourrey C."/>
            <person name="LaButti K."/>
            <person name="Lindquist E.A."/>
            <person name="Lipzen A."/>
            <person name="Lundell T."/>
            <person name="Morin E."/>
            <person name="Murat C."/>
            <person name="Riley R."/>
            <person name="Ohm R."/>
            <person name="Sun H."/>
            <person name="Tunlid A."/>
            <person name="Henrissat B."/>
            <person name="Grigoriev I.V."/>
            <person name="Hibbett D.S."/>
            <person name="Martin F."/>
        </authorList>
    </citation>
    <scope>NUCLEOTIDE SEQUENCE [LARGE SCALE GENOMIC DNA]</scope>
    <source>
        <strain evidence="2">h7</strain>
    </source>
</reference>